<name>A0A0W0X0E9_9GAMM</name>
<dbReference type="Gene3D" id="3.30.590.20">
    <property type="match status" value="1"/>
</dbReference>
<comment type="similarity">
    <text evidence="4">Belongs to the glutamate--cysteine ligase type 2 family. YbdK subfamily.</text>
</comment>
<evidence type="ECO:0000313" key="6">
    <source>
        <dbReference type="Proteomes" id="UP000054858"/>
    </source>
</evidence>
<dbReference type="Pfam" id="PF04107">
    <property type="entry name" value="GCS2"/>
    <property type="match status" value="1"/>
</dbReference>
<evidence type="ECO:0000256" key="3">
    <source>
        <dbReference type="ARBA" id="ARBA00022840"/>
    </source>
</evidence>
<dbReference type="PANTHER" id="PTHR36510:SF1">
    <property type="entry name" value="GLUTAMATE--CYSTEINE LIGASE 2-RELATED"/>
    <property type="match status" value="1"/>
</dbReference>
<gene>
    <name evidence="5" type="ORF">Loak_1720</name>
</gene>
<comment type="catalytic activity">
    <reaction evidence="4">
        <text>L-cysteine + L-glutamate + ATP = gamma-L-glutamyl-L-cysteine + ADP + phosphate + H(+)</text>
        <dbReference type="Rhea" id="RHEA:13285"/>
        <dbReference type="ChEBI" id="CHEBI:15378"/>
        <dbReference type="ChEBI" id="CHEBI:29985"/>
        <dbReference type="ChEBI" id="CHEBI:30616"/>
        <dbReference type="ChEBI" id="CHEBI:35235"/>
        <dbReference type="ChEBI" id="CHEBI:43474"/>
        <dbReference type="ChEBI" id="CHEBI:58173"/>
        <dbReference type="ChEBI" id="CHEBI:456216"/>
        <dbReference type="EC" id="6.3.2.2"/>
    </reaction>
</comment>
<dbReference type="GO" id="GO:0005524">
    <property type="term" value="F:ATP binding"/>
    <property type="evidence" value="ECO:0007669"/>
    <property type="project" value="UniProtKB-KW"/>
</dbReference>
<comment type="function">
    <text evidence="4">ATP-dependent carboxylate-amine ligase which exhibits weak glutamate--cysteine ligase activity.</text>
</comment>
<dbReference type="InterPro" id="IPR011793">
    <property type="entry name" value="YbdK"/>
</dbReference>
<dbReference type="GO" id="GO:0042398">
    <property type="term" value="P:modified amino acid biosynthetic process"/>
    <property type="evidence" value="ECO:0007669"/>
    <property type="project" value="InterPro"/>
</dbReference>
<dbReference type="PANTHER" id="PTHR36510">
    <property type="entry name" value="GLUTAMATE--CYSTEINE LIGASE 2-RELATED"/>
    <property type="match status" value="1"/>
</dbReference>
<dbReference type="InterPro" id="IPR006336">
    <property type="entry name" value="GCS2"/>
</dbReference>
<proteinExistence type="inferred from homology"/>
<dbReference type="SUPFAM" id="SSF55931">
    <property type="entry name" value="Glutamine synthetase/guanido kinase"/>
    <property type="match status" value="1"/>
</dbReference>
<keyword evidence="1 4" id="KW-0436">Ligase</keyword>
<dbReference type="RefSeq" id="WP_058388900.1">
    <property type="nucleotide sequence ID" value="NZ_LCUA01000004.1"/>
</dbReference>
<dbReference type="EC" id="6.3.2.2" evidence="4"/>
<keyword evidence="3 4" id="KW-0067">ATP-binding</keyword>
<dbReference type="InterPro" id="IPR014746">
    <property type="entry name" value="Gln_synth/guanido_kin_cat_dom"/>
</dbReference>
<protein>
    <recommendedName>
        <fullName evidence="4">Putative glutamate--cysteine ligase 2</fullName>
        <ecNumber evidence="4">6.3.2.2</ecNumber>
    </recommendedName>
    <alternativeName>
        <fullName evidence="4">Gamma-glutamylcysteine synthetase 2</fullName>
        <shortName evidence="4">GCS 2</shortName>
        <shortName evidence="4">Gamma-GCS 2</shortName>
    </alternativeName>
</protein>
<dbReference type="NCBIfam" id="TIGR02050">
    <property type="entry name" value="gshA_cyan_rel"/>
    <property type="match status" value="1"/>
</dbReference>
<dbReference type="GO" id="GO:0004357">
    <property type="term" value="F:glutamate-cysteine ligase activity"/>
    <property type="evidence" value="ECO:0007669"/>
    <property type="project" value="UniProtKB-EC"/>
</dbReference>
<comment type="caution">
    <text evidence="5">The sequence shown here is derived from an EMBL/GenBank/DDBJ whole genome shotgun (WGS) entry which is preliminary data.</text>
</comment>
<sequence>MKVLPFKTSKKVSIGVELEFQIIDIHSFSLISRAKEFFRNLNEINYKERIKPEITQSMIEINSSIHHAPTTLLQELLELQSFLKSKTASTDIGFCGGGTHPFQQWSMQKIYPSQRYRKISRRFRYLSKRATVFGQHIHVGCASGDDAIYLTHALARYVPQFIALSASSPFYQGIDTGFFSARSSIFNSFPSSGVMPYFKDWQEFSNYFYKMRDWGLIKTMKDIYWDIRPKPEFGTVEIRVFDTPLTIKKSVAMAAYVQALALYLLMERPELISRDLYYLYNYNRFQASRFGPSGTFINPYTNQHDLILDDVLDTMKKMEQYTRQLDSDAYIASLRDDVINNKSDVILLRKIFKEYQTFTQVVAEQYRQWIGQNEL</sequence>
<dbReference type="HAMAP" id="MF_01609">
    <property type="entry name" value="Glu_cys_ligase_2"/>
    <property type="match status" value="1"/>
</dbReference>
<dbReference type="PATRIC" id="fig|29423.5.peg.1800"/>
<evidence type="ECO:0000256" key="1">
    <source>
        <dbReference type="ARBA" id="ARBA00022598"/>
    </source>
</evidence>
<dbReference type="Proteomes" id="UP000054858">
    <property type="component" value="Unassembled WGS sequence"/>
</dbReference>
<dbReference type="EMBL" id="LNYP01000029">
    <property type="protein sequence ID" value="KTD38044.1"/>
    <property type="molecule type" value="Genomic_DNA"/>
</dbReference>
<dbReference type="AlphaFoldDB" id="A0A0W0X0E9"/>
<evidence type="ECO:0000256" key="2">
    <source>
        <dbReference type="ARBA" id="ARBA00022741"/>
    </source>
</evidence>
<accession>A0A0W0X0E9</accession>
<reference evidence="5 6" key="1">
    <citation type="submission" date="2015-11" db="EMBL/GenBank/DDBJ databases">
        <title>Genomic analysis of 38 Legionella species identifies large and diverse effector repertoires.</title>
        <authorList>
            <person name="Burstein D."/>
            <person name="Amaro F."/>
            <person name="Zusman T."/>
            <person name="Lifshitz Z."/>
            <person name="Cohen O."/>
            <person name="Gilbert J.A."/>
            <person name="Pupko T."/>
            <person name="Shuman H.A."/>
            <person name="Segal G."/>
        </authorList>
    </citation>
    <scope>NUCLEOTIDE SEQUENCE [LARGE SCALE GENOMIC DNA]</scope>
    <source>
        <strain evidence="5 6">Oak Ridge-10</strain>
    </source>
</reference>
<dbReference type="InterPro" id="IPR050141">
    <property type="entry name" value="GCL_type2/YbdK_subfam"/>
</dbReference>
<organism evidence="5 6">
    <name type="scientific">Legionella oakridgensis</name>
    <dbReference type="NCBI Taxonomy" id="29423"/>
    <lineage>
        <taxon>Bacteria</taxon>
        <taxon>Pseudomonadati</taxon>
        <taxon>Pseudomonadota</taxon>
        <taxon>Gammaproteobacteria</taxon>
        <taxon>Legionellales</taxon>
        <taxon>Legionellaceae</taxon>
        <taxon>Legionella</taxon>
    </lineage>
</organism>
<evidence type="ECO:0000256" key="4">
    <source>
        <dbReference type="HAMAP-Rule" id="MF_01609"/>
    </source>
</evidence>
<evidence type="ECO:0000313" key="5">
    <source>
        <dbReference type="EMBL" id="KTD38044.1"/>
    </source>
</evidence>
<dbReference type="NCBIfam" id="NF010040">
    <property type="entry name" value="PRK13516.1"/>
    <property type="match status" value="1"/>
</dbReference>
<keyword evidence="2 4" id="KW-0547">Nucleotide-binding</keyword>